<organism evidence="1 2">
    <name type="scientific">Trichinella patagoniensis</name>
    <dbReference type="NCBI Taxonomy" id="990121"/>
    <lineage>
        <taxon>Eukaryota</taxon>
        <taxon>Metazoa</taxon>
        <taxon>Ecdysozoa</taxon>
        <taxon>Nematoda</taxon>
        <taxon>Enoplea</taxon>
        <taxon>Dorylaimia</taxon>
        <taxon>Trichinellida</taxon>
        <taxon>Trichinellidae</taxon>
        <taxon>Trichinella</taxon>
    </lineage>
</organism>
<sequence>MADVSELHLVTGMDQLAAFSPFSQLLQQAQNEAFLH</sequence>
<accession>A0A0V0YVY5</accession>
<gene>
    <name evidence="1" type="ORF">T12_14847</name>
</gene>
<dbReference type="Proteomes" id="UP000054783">
    <property type="component" value="Unassembled WGS sequence"/>
</dbReference>
<keyword evidence="2" id="KW-1185">Reference proteome</keyword>
<evidence type="ECO:0000313" key="2">
    <source>
        <dbReference type="Proteomes" id="UP000054783"/>
    </source>
</evidence>
<protein>
    <submittedName>
        <fullName evidence="1">Uncharacterized protein</fullName>
    </submittedName>
</protein>
<dbReference type="EMBL" id="JYDQ01002005">
    <property type="protein sequence ID" value="KRY04358.1"/>
    <property type="molecule type" value="Genomic_DNA"/>
</dbReference>
<proteinExistence type="predicted"/>
<reference evidence="1 2" key="1">
    <citation type="submission" date="2015-01" db="EMBL/GenBank/DDBJ databases">
        <title>Evolution of Trichinella species and genotypes.</title>
        <authorList>
            <person name="Korhonen P.K."/>
            <person name="Edoardo P."/>
            <person name="Giuseppe L.R."/>
            <person name="Gasser R.B."/>
        </authorList>
    </citation>
    <scope>NUCLEOTIDE SEQUENCE [LARGE SCALE GENOMIC DNA]</scope>
    <source>
        <strain evidence="1">ISS2496</strain>
    </source>
</reference>
<dbReference type="AlphaFoldDB" id="A0A0V0YVY5"/>
<comment type="caution">
    <text evidence="1">The sequence shown here is derived from an EMBL/GenBank/DDBJ whole genome shotgun (WGS) entry which is preliminary data.</text>
</comment>
<name>A0A0V0YVY5_9BILA</name>
<evidence type="ECO:0000313" key="1">
    <source>
        <dbReference type="EMBL" id="KRY04358.1"/>
    </source>
</evidence>